<organism evidence="11 12">
    <name type="scientific">Owenia fusiformis</name>
    <name type="common">Polychaete worm</name>
    <dbReference type="NCBI Taxonomy" id="6347"/>
    <lineage>
        <taxon>Eukaryota</taxon>
        <taxon>Metazoa</taxon>
        <taxon>Spiralia</taxon>
        <taxon>Lophotrochozoa</taxon>
        <taxon>Annelida</taxon>
        <taxon>Polychaeta</taxon>
        <taxon>Sedentaria</taxon>
        <taxon>Canalipalpata</taxon>
        <taxon>Sabellida</taxon>
        <taxon>Oweniida</taxon>
        <taxon>Oweniidae</taxon>
        <taxon>Owenia</taxon>
    </lineage>
</organism>
<dbReference type="PROSITE" id="PS50002">
    <property type="entry name" value="SH3"/>
    <property type="match status" value="1"/>
</dbReference>
<evidence type="ECO:0000256" key="1">
    <source>
        <dbReference type="ARBA" id="ARBA00022443"/>
    </source>
</evidence>
<dbReference type="PROSITE" id="PS50018">
    <property type="entry name" value="RAS_GTPASE_ACTIV_2"/>
    <property type="match status" value="1"/>
</dbReference>
<dbReference type="PROSITE" id="PS50004">
    <property type="entry name" value="C2"/>
    <property type="match status" value="1"/>
</dbReference>
<dbReference type="PANTHER" id="PTHR10194:SF146">
    <property type="entry name" value="RAS GTPASE-ACTIVATING PROTEIN 1"/>
    <property type="match status" value="1"/>
</dbReference>
<evidence type="ECO:0000313" key="12">
    <source>
        <dbReference type="Proteomes" id="UP000749559"/>
    </source>
</evidence>
<dbReference type="Gene3D" id="2.60.40.150">
    <property type="entry name" value="C2 domain"/>
    <property type="match status" value="1"/>
</dbReference>
<sequence>VISNMAQKSSDQQMLTFGDETLYGEVPDEFGSFQGKVECVDETIGDLTAPPESQWYHGRLARNDAEERLHEAGNYGCYLVRESERKPGSYVLSHLGKTGINHFRITALCGSHYIGGRQFDSLSDLLGYYTNWSDLLKGERLHFPVPPPEPVDDKKRLIAILPYSRIPETDELSFHKGDVFILHHEMGDGWLWVTDMRTMKSGIVYQDLMEDLNGNVDPVEAIDCYHGDITLNEAVMKLKKAGHLSYLVRSSEHSPGDYTLCFLTPDKLERFRIEKQGRQFQMGGRYFNSLEEIINRYRKDMIIDGYTLGRPVCRVRRADSVASIQSQISIGKLDKRDVYAGMRQSSGSNFMLSRDTIVKAGFMLKKSSRSKKWKSMYFVLNATQLQLFYFESEKRSKPKGLIDLNYASLYPVHESYYDRRNVFQLVVQALNHFSIYYLSGDTSESAQEWISELKPFCVNTKSKKQLTKKQSGASLKEFRSLQVEIIEAQKVPVKQLSHPYCVLSINDVKVCRTQTKEICANQTSVVWEEEFYLEDIPPDIDTFTVTISNRGRRSKDTDVVQYSMPLTSLPNGEQCDEWHMLSPINMQTKSEMGNIRLRVRFLHEVIMPLKEYTALKELILAKDFLAVFALAEIKTTDRIPLAKALLRVFRHEKREQLLLKTMNEMEIRKEDTAATLFRATSLATTLMDQYMKMTALGFVTSALHDSILKITESKQSCEINPDMLDNQADRANNLDLYKYLLTDTMESIFRSIDTCPIGLRYLCGCLQRSVDEKWPEDTSVRTRVVSGFIFLRLLCPAILHPKTFNLITETPLTASCRALKLIAKSLQNLSNLVEFGAKEPYMTAINPFIVTNKSRMVEFLDKLSNVPDPPVVTSHFKTDMARDLATIHQICHTHLADVKRVSQTQTLLKKLVVATELLTKENSNSANTKLKGNS</sequence>
<dbReference type="SMART" id="SM00323">
    <property type="entry name" value="RasGAP"/>
    <property type="match status" value="1"/>
</dbReference>
<keyword evidence="1 5" id="KW-0728">SH3 domain</keyword>
<dbReference type="Gene3D" id="3.30.505.10">
    <property type="entry name" value="SH2 domain"/>
    <property type="match status" value="2"/>
</dbReference>
<name>A0A8S4PUH0_OWEFU</name>
<dbReference type="SMART" id="SM00252">
    <property type="entry name" value="SH2"/>
    <property type="match status" value="2"/>
</dbReference>
<dbReference type="AlphaFoldDB" id="A0A8S4PUH0"/>
<dbReference type="SMART" id="SM00326">
    <property type="entry name" value="SH3"/>
    <property type="match status" value="1"/>
</dbReference>
<feature type="domain" description="PH" evidence="8">
    <location>
        <begin position="356"/>
        <end position="458"/>
    </location>
</feature>
<dbReference type="Proteomes" id="UP000749559">
    <property type="component" value="Unassembled WGS sequence"/>
</dbReference>
<dbReference type="Gene3D" id="1.10.506.10">
    <property type="entry name" value="GTPase Activation - p120gap, domain 1"/>
    <property type="match status" value="2"/>
</dbReference>
<dbReference type="InterPro" id="IPR035892">
    <property type="entry name" value="C2_domain_sf"/>
</dbReference>
<keyword evidence="12" id="KW-1185">Reference proteome</keyword>
<dbReference type="PROSITE" id="PS50001">
    <property type="entry name" value="SH2"/>
    <property type="match status" value="2"/>
</dbReference>
<accession>A0A8S4PUH0</accession>
<dbReference type="SUPFAM" id="SSF55550">
    <property type="entry name" value="SH2 domain"/>
    <property type="match status" value="2"/>
</dbReference>
<evidence type="ECO:0008006" key="13">
    <source>
        <dbReference type="Google" id="ProtNLM"/>
    </source>
</evidence>
<evidence type="ECO:0000256" key="2">
    <source>
        <dbReference type="ARBA" id="ARBA00022468"/>
    </source>
</evidence>
<evidence type="ECO:0000259" key="7">
    <source>
        <dbReference type="PROSITE" id="PS50002"/>
    </source>
</evidence>
<dbReference type="Pfam" id="PF00169">
    <property type="entry name" value="PH"/>
    <property type="match status" value="1"/>
</dbReference>
<dbReference type="InterPro" id="IPR035652">
    <property type="entry name" value="RasGAP_SH3"/>
</dbReference>
<proteinExistence type="predicted"/>
<feature type="domain" description="Ras-GAP" evidence="10">
    <location>
        <begin position="637"/>
        <end position="831"/>
    </location>
</feature>
<dbReference type="InterPro" id="IPR001936">
    <property type="entry name" value="RasGAP_dom"/>
</dbReference>
<dbReference type="Pfam" id="PF00018">
    <property type="entry name" value="SH3_1"/>
    <property type="match status" value="1"/>
</dbReference>
<dbReference type="GO" id="GO:0005096">
    <property type="term" value="F:GTPase activator activity"/>
    <property type="evidence" value="ECO:0007669"/>
    <property type="project" value="UniProtKB-KW"/>
</dbReference>
<feature type="non-terminal residue" evidence="11">
    <location>
        <position position="1"/>
    </location>
</feature>
<gene>
    <name evidence="11" type="ORF">OFUS_LOCUS21768</name>
</gene>
<dbReference type="PROSITE" id="PS50003">
    <property type="entry name" value="PH_DOMAIN"/>
    <property type="match status" value="1"/>
</dbReference>
<keyword evidence="3 4" id="KW-0727">SH2 domain</keyword>
<evidence type="ECO:0000259" key="8">
    <source>
        <dbReference type="PROSITE" id="PS50003"/>
    </source>
</evidence>
<comment type="caution">
    <text evidence="11">The sequence shown here is derived from an EMBL/GenBank/DDBJ whole genome shotgun (WGS) entry which is preliminary data.</text>
</comment>
<dbReference type="SUPFAM" id="SSF50729">
    <property type="entry name" value="PH domain-like"/>
    <property type="match status" value="1"/>
</dbReference>
<dbReference type="CDD" id="cd11788">
    <property type="entry name" value="SH3_RasGAP"/>
    <property type="match status" value="1"/>
</dbReference>
<dbReference type="Gene3D" id="2.30.29.30">
    <property type="entry name" value="Pleckstrin-homology domain (PH domain)/Phosphotyrosine-binding domain (PTB)"/>
    <property type="match status" value="1"/>
</dbReference>
<evidence type="ECO:0000259" key="9">
    <source>
        <dbReference type="PROSITE" id="PS50004"/>
    </source>
</evidence>
<dbReference type="EMBL" id="CAIIXF020000010">
    <property type="protein sequence ID" value="CAH1797492.1"/>
    <property type="molecule type" value="Genomic_DNA"/>
</dbReference>
<dbReference type="OrthoDB" id="1562946at2759"/>
<dbReference type="Pfam" id="PF00616">
    <property type="entry name" value="RasGAP"/>
    <property type="match status" value="1"/>
</dbReference>
<evidence type="ECO:0000256" key="5">
    <source>
        <dbReference type="PROSITE-ProRule" id="PRU00192"/>
    </source>
</evidence>
<feature type="domain" description="SH2" evidence="6">
    <location>
        <begin position="55"/>
        <end position="145"/>
    </location>
</feature>
<reference evidence="11" key="1">
    <citation type="submission" date="2022-03" db="EMBL/GenBank/DDBJ databases">
        <authorList>
            <person name="Martin C."/>
        </authorList>
    </citation>
    <scope>NUCLEOTIDE SEQUENCE</scope>
</reference>
<dbReference type="SUPFAM" id="SSF49562">
    <property type="entry name" value="C2 domain (Calcium/lipid-binding domain, CaLB)"/>
    <property type="match status" value="1"/>
</dbReference>
<dbReference type="PRINTS" id="PR00401">
    <property type="entry name" value="SH2DOMAIN"/>
</dbReference>
<evidence type="ECO:0000256" key="4">
    <source>
        <dbReference type="PROSITE-ProRule" id="PRU00191"/>
    </source>
</evidence>
<evidence type="ECO:0000313" key="11">
    <source>
        <dbReference type="EMBL" id="CAH1797492.1"/>
    </source>
</evidence>
<dbReference type="InterPro" id="IPR001452">
    <property type="entry name" value="SH3_domain"/>
</dbReference>
<feature type="domain" description="SH2" evidence="6">
    <location>
        <begin position="224"/>
        <end position="312"/>
    </location>
</feature>
<feature type="domain" description="C2" evidence="9">
    <location>
        <begin position="460"/>
        <end position="579"/>
    </location>
</feature>
<dbReference type="InterPro" id="IPR008936">
    <property type="entry name" value="Rho_GTPase_activation_prot"/>
</dbReference>
<evidence type="ECO:0000259" key="6">
    <source>
        <dbReference type="PROSITE" id="PS50001"/>
    </source>
</evidence>
<dbReference type="InterPro" id="IPR001849">
    <property type="entry name" value="PH_domain"/>
</dbReference>
<dbReference type="SUPFAM" id="SSF48350">
    <property type="entry name" value="GTPase activation domain, GAP"/>
    <property type="match status" value="1"/>
</dbReference>
<dbReference type="InterPro" id="IPR039360">
    <property type="entry name" value="Ras_GTPase"/>
</dbReference>
<evidence type="ECO:0000259" key="10">
    <source>
        <dbReference type="PROSITE" id="PS50018"/>
    </source>
</evidence>
<dbReference type="SMART" id="SM00239">
    <property type="entry name" value="C2"/>
    <property type="match status" value="1"/>
</dbReference>
<dbReference type="InterPro" id="IPR036860">
    <property type="entry name" value="SH2_dom_sf"/>
</dbReference>
<dbReference type="InterPro" id="IPR000008">
    <property type="entry name" value="C2_dom"/>
</dbReference>
<keyword evidence="2" id="KW-0343">GTPase activation</keyword>
<dbReference type="PANTHER" id="PTHR10194">
    <property type="entry name" value="RAS GTPASE-ACTIVATING PROTEINS"/>
    <property type="match status" value="1"/>
</dbReference>
<evidence type="ECO:0000256" key="3">
    <source>
        <dbReference type="ARBA" id="ARBA00022999"/>
    </source>
</evidence>
<dbReference type="Pfam" id="PF00017">
    <property type="entry name" value="SH2"/>
    <property type="match status" value="2"/>
</dbReference>
<dbReference type="InterPro" id="IPR000980">
    <property type="entry name" value="SH2"/>
</dbReference>
<feature type="domain" description="SH3" evidence="7">
    <location>
        <begin position="152"/>
        <end position="214"/>
    </location>
</feature>
<dbReference type="SMART" id="SM00233">
    <property type="entry name" value="PH"/>
    <property type="match status" value="1"/>
</dbReference>
<dbReference type="InterPro" id="IPR011993">
    <property type="entry name" value="PH-like_dom_sf"/>
</dbReference>
<dbReference type="Pfam" id="PF00168">
    <property type="entry name" value="C2"/>
    <property type="match status" value="1"/>
</dbReference>
<protein>
    <recommendedName>
        <fullName evidence="13">Ras GTPase-activating protein 1</fullName>
    </recommendedName>
</protein>
<dbReference type="Gene3D" id="2.30.30.40">
    <property type="entry name" value="SH3 Domains"/>
    <property type="match status" value="1"/>
</dbReference>